<dbReference type="PANTHER" id="PTHR12245">
    <property type="entry name" value="SPRY DOMAIN CONTAINING SOCS BOX PROTEIN"/>
    <property type="match status" value="1"/>
</dbReference>
<organism evidence="4 5">
    <name type="scientific">Cherax quadricarinatus</name>
    <name type="common">Australian red claw crayfish</name>
    <dbReference type="NCBI Taxonomy" id="27406"/>
    <lineage>
        <taxon>Eukaryota</taxon>
        <taxon>Metazoa</taxon>
        <taxon>Ecdysozoa</taxon>
        <taxon>Arthropoda</taxon>
        <taxon>Crustacea</taxon>
        <taxon>Multicrustacea</taxon>
        <taxon>Malacostraca</taxon>
        <taxon>Eumalacostraca</taxon>
        <taxon>Eucarida</taxon>
        <taxon>Decapoda</taxon>
        <taxon>Pleocyemata</taxon>
        <taxon>Astacidea</taxon>
        <taxon>Parastacoidea</taxon>
        <taxon>Parastacidae</taxon>
        <taxon>Cherax</taxon>
    </lineage>
</organism>
<protein>
    <recommendedName>
        <fullName evidence="3">B30.2/SPRY domain-containing protein</fullName>
    </recommendedName>
</protein>
<dbReference type="SMART" id="SM00449">
    <property type="entry name" value="SPRY"/>
    <property type="match status" value="1"/>
</dbReference>
<dbReference type="InterPro" id="IPR050672">
    <property type="entry name" value="FBXO45-Fsn/SPSB_families"/>
</dbReference>
<keyword evidence="5" id="KW-1185">Reference proteome</keyword>
<dbReference type="InterPro" id="IPR013320">
    <property type="entry name" value="ConA-like_dom_sf"/>
</dbReference>
<feature type="non-terminal residue" evidence="4">
    <location>
        <position position="1"/>
    </location>
</feature>
<proteinExistence type="predicted"/>
<evidence type="ECO:0000259" key="3">
    <source>
        <dbReference type="PROSITE" id="PS50188"/>
    </source>
</evidence>
<dbReference type="InterPro" id="IPR043136">
    <property type="entry name" value="B30.2/SPRY_sf"/>
</dbReference>
<dbReference type="GO" id="GO:0019005">
    <property type="term" value="C:SCF ubiquitin ligase complex"/>
    <property type="evidence" value="ECO:0007669"/>
    <property type="project" value="TreeGrafter"/>
</dbReference>
<keyword evidence="1" id="KW-0833">Ubl conjugation pathway</keyword>
<dbReference type="Pfam" id="PF00622">
    <property type="entry name" value="SPRY"/>
    <property type="match status" value="1"/>
</dbReference>
<feature type="region of interest" description="Disordered" evidence="2">
    <location>
        <begin position="229"/>
        <end position="250"/>
    </location>
</feature>
<name>A0AAW0WX14_CHEQU</name>
<dbReference type="PANTHER" id="PTHR12245:SF5">
    <property type="entry name" value="SPRY DOMAIN-CONTAINING SOCS BOX PROTEIN 3"/>
    <property type="match status" value="1"/>
</dbReference>
<feature type="compositionally biased region" description="Basic and acidic residues" evidence="2">
    <location>
        <begin position="229"/>
        <end position="238"/>
    </location>
</feature>
<dbReference type="EMBL" id="JARKIK010000058">
    <property type="protein sequence ID" value="KAK8731959.1"/>
    <property type="molecule type" value="Genomic_DNA"/>
</dbReference>
<evidence type="ECO:0000313" key="4">
    <source>
        <dbReference type="EMBL" id="KAK8731959.1"/>
    </source>
</evidence>
<dbReference type="PROSITE" id="PS50188">
    <property type="entry name" value="B302_SPRY"/>
    <property type="match status" value="1"/>
</dbReference>
<dbReference type="InterPro" id="IPR001870">
    <property type="entry name" value="B30.2/SPRY"/>
</dbReference>
<evidence type="ECO:0000256" key="1">
    <source>
        <dbReference type="ARBA" id="ARBA00022786"/>
    </source>
</evidence>
<reference evidence="4 5" key="1">
    <citation type="journal article" date="2024" name="BMC Genomics">
        <title>Genome assembly of redclaw crayfish (Cherax quadricarinatus) provides insights into its immune adaptation and hypoxia tolerance.</title>
        <authorList>
            <person name="Liu Z."/>
            <person name="Zheng J."/>
            <person name="Li H."/>
            <person name="Fang K."/>
            <person name="Wang S."/>
            <person name="He J."/>
            <person name="Zhou D."/>
            <person name="Weng S."/>
            <person name="Chi M."/>
            <person name="Gu Z."/>
            <person name="He J."/>
            <person name="Li F."/>
            <person name="Wang M."/>
        </authorList>
    </citation>
    <scope>NUCLEOTIDE SEQUENCE [LARGE SCALE GENOMIC DNA]</scope>
    <source>
        <strain evidence="4">ZL_2023a</strain>
    </source>
</reference>
<accession>A0AAW0WX14</accession>
<gene>
    <name evidence="4" type="ORF">OTU49_007113</name>
</gene>
<dbReference type="Proteomes" id="UP001445076">
    <property type="component" value="Unassembled WGS sequence"/>
</dbReference>
<evidence type="ECO:0000313" key="5">
    <source>
        <dbReference type="Proteomes" id="UP001445076"/>
    </source>
</evidence>
<dbReference type="InterPro" id="IPR003877">
    <property type="entry name" value="SPRY_dom"/>
</dbReference>
<dbReference type="InterPro" id="IPR035754">
    <property type="entry name" value="SPRY_SPSB3"/>
</dbReference>
<dbReference type="CDD" id="cd12876">
    <property type="entry name" value="SPRY_SOCS3"/>
    <property type="match status" value="1"/>
</dbReference>
<dbReference type="GO" id="GO:0043161">
    <property type="term" value="P:proteasome-mediated ubiquitin-dependent protein catabolic process"/>
    <property type="evidence" value="ECO:0007669"/>
    <property type="project" value="TreeGrafter"/>
</dbReference>
<comment type="caution">
    <text evidence="4">The sequence shown here is derived from an EMBL/GenBank/DDBJ whole genome shotgun (WGS) entry which is preliminary data.</text>
</comment>
<sequence length="353" mass="39264">DFAWVWSTREEGGQAGSILLASGDRQIIFNPEYSSGTAAIRGNETLPSGYHHYWELKMTSAVYGTDIMVGVCTPKCDLKHGIHRFCSLLGRDEESWGYSYTGTIRHAAKFRQYGPRWGKGSIVGIHLDSWRGTLEFFLNRKPLGIAFSGLQNIELYPIVTSTSAHSGMKLVTSCTFSANLQFLASEVVFKHMREKMRVDPENLPLPPGLRSFVANNYWPLLRSVGLENEDNKNEEPKWSKSSTKHPYEDAQQEDRLYKRFCSRPLHHRSHSASSTDTYSDGSSSPSLHSYMTDFSPEFCITLSQPPPALSSMENCSGVALSVEPSVSGTDVCSLTLTPDTSESCRHPPSTSDS</sequence>
<dbReference type="AlphaFoldDB" id="A0AAW0WX14"/>
<dbReference type="Gene3D" id="2.60.120.920">
    <property type="match status" value="1"/>
</dbReference>
<evidence type="ECO:0000256" key="2">
    <source>
        <dbReference type="SAM" id="MobiDB-lite"/>
    </source>
</evidence>
<feature type="domain" description="B30.2/SPRY" evidence="3">
    <location>
        <begin position="1"/>
        <end position="177"/>
    </location>
</feature>
<dbReference type="SUPFAM" id="SSF49899">
    <property type="entry name" value="Concanavalin A-like lectins/glucanases"/>
    <property type="match status" value="1"/>
</dbReference>